<dbReference type="AlphaFoldDB" id="A0A1C3XZI1"/>
<dbReference type="PRINTS" id="PR00033">
    <property type="entry name" value="HTHASNC"/>
</dbReference>
<dbReference type="RefSeq" id="WP_092748861.1">
    <property type="nucleotide sequence ID" value="NZ_FMAJ01000002.1"/>
</dbReference>
<dbReference type="InterPro" id="IPR019885">
    <property type="entry name" value="Tscrpt_reg_HTH_AsnC-type_CS"/>
</dbReference>
<dbReference type="InterPro" id="IPR011991">
    <property type="entry name" value="ArsR-like_HTH"/>
</dbReference>
<dbReference type="EMBL" id="FMAJ01000002">
    <property type="protein sequence ID" value="SCB57446.1"/>
    <property type="molecule type" value="Genomic_DNA"/>
</dbReference>
<dbReference type="SUPFAM" id="SSF46785">
    <property type="entry name" value="Winged helix' DNA-binding domain"/>
    <property type="match status" value="1"/>
</dbReference>
<dbReference type="Proteomes" id="UP000198723">
    <property type="component" value="Unassembled WGS sequence"/>
</dbReference>
<dbReference type="Gene3D" id="1.10.10.10">
    <property type="entry name" value="Winged helix-like DNA-binding domain superfamily/Winged helix DNA-binding domain"/>
    <property type="match status" value="1"/>
</dbReference>
<dbReference type="PANTHER" id="PTHR30154:SF17">
    <property type="entry name" value="DNA-BINDING TRANSCRIPTIONAL ACTIVATOR DECR"/>
    <property type="match status" value="1"/>
</dbReference>
<dbReference type="InterPro" id="IPR000485">
    <property type="entry name" value="AsnC-type_HTH_dom"/>
</dbReference>
<evidence type="ECO:0000313" key="6">
    <source>
        <dbReference type="Proteomes" id="UP000198723"/>
    </source>
</evidence>
<name>A0A1C3XZI1_9HYPH</name>
<dbReference type="GO" id="GO:0006355">
    <property type="term" value="P:regulation of DNA-templated transcription"/>
    <property type="evidence" value="ECO:0007669"/>
    <property type="project" value="UniProtKB-ARBA"/>
</dbReference>
<evidence type="ECO:0000256" key="3">
    <source>
        <dbReference type="ARBA" id="ARBA00023163"/>
    </source>
</evidence>
<dbReference type="Pfam" id="PF01037">
    <property type="entry name" value="AsnC_trans_reg"/>
    <property type="match status" value="1"/>
</dbReference>
<evidence type="ECO:0000313" key="5">
    <source>
        <dbReference type="EMBL" id="SCB57446.1"/>
    </source>
</evidence>
<evidence type="ECO:0000256" key="1">
    <source>
        <dbReference type="ARBA" id="ARBA00023015"/>
    </source>
</evidence>
<feature type="domain" description="HTH asnC-type" evidence="4">
    <location>
        <begin position="2"/>
        <end position="63"/>
    </location>
</feature>
<organism evidence="5 6">
    <name type="scientific">Rhizobium aethiopicum</name>
    <dbReference type="NCBI Taxonomy" id="1138170"/>
    <lineage>
        <taxon>Bacteria</taxon>
        <taxon>Pseudomonadati</taxon>
        <taxon>Pseudomonadota</taxon>
        <taxon>Alphaproteobacteria</taxon>
        <taxon>Hyphomicrobiales</taxon>
        <taxon>Rhizobiaceae</taxon>
        <taxon>Rhizobium/Agrobacterium group</taxon>
        <taxon>Rhizobium</taxon>
    </lineage>
</organism>
<dbReference type="GO" id="GO:0043200">
    <property type="term" value="P:response to amino acid"/>
    <property type="evidence" value="ECO:0007669"/>
    <property type="project" value="TreeGrafter"/>
</dbReference>
<keyword evidence="1" id="KW-0805">Transcription regulation</keyword>
<sequence>MLDDRDRRILDTLQRDAGISVTDLAERVALSVSACSRRIQRLEESGHIARRIVVLNRERMGVPTTVFALVKTAHHSDEWTESFRRVIADIPEIVEAHRLTGNHDYILKIVLPRVEHYDVIYKQIVRKLELFDVSASISMEELKNGMAIPVGYAAGHG</sequence>
<keyword evidence="2" id="KW-0238">DNA-binding</keyword>
<dbReference type="InterPro" id="IPR011008">
    <property type="entry name" value="Dimeric_a/b-barrel"/>
</dbReference>
<dbReference type="InterPro" id="IPR019887">
    <property type="entry name" value="Tscrpt_reg_AsnC/Lrp_C"/>
</dbReference>
<dbReference type="SUPFAM" id="SSF54909">
    <property type="entry name" value="Dimeric alpha+beta barrel"/>
    <property type="match status" value="1"/>
</dbReference>
<reference evidence="5 6" key="1">
    <citation type="submission" date="2016-08" db="EMBL/GenBank/DDBJ databases">
        <authorList>
            <person name="Seilhamer J.J."/>
        </authorList>
    </citation>
    <scope>NUCLEOTIDE SEQUENCE [LARGE SCALE GENOMIC DNA]</scope>
    <source>
        <strain evidence="5 6">HBR26</strain>
    </source>
</reference>
<gene>
    <name evidence="5" type="ORF">GA0061105_102438</name>
</gene>
<dbReference type="InterPro" id="IPR036388">
    <property type="entry name" value="WH-like_DNA-bd_sf"/>
</dbReference>
<dbReference type="SMART" id="SM00344">
    <property type="entry name" value="HTH_ASNC"/>
    <property type="match status" value="1"/>
</dbReference>
<evidence type="ECO:0000259" key="4">
    <source>
        <dbReference type="PROSITE" id="PS50956"/>
    </source>
</evidence>
<dbReference type="PANTHER" id="PTHR30154">
    <property type="entry name" value="LEUCINE-RESPONSIVE REGULATORY PROTEIN"/>
    <property type="match status" value="1"/>
</dbReference>
<dbReference type="CDD" id="cd00090">
    <property type="entry name" value="HTH_ARSR"/>
    <property type="match status" value="1"/>
</dbReference>
<dbReference type="Pfam" id="PF13412">
    <property type="entry name" value="HTH_24"/>
    <property type="match status" value="1"/>
</dbReference>
<dbReference type="GO" id="GO:0043565">
    <property type="term" value="F:sequence-specific DNA binding"/>
    <property type="evidence" value="ECO:0007669"/>
    <property type="project" value="InterPro"/>
</dbReference>
<dbReference type="STRING" id="1138170.GA0061105_102438"/>
<dbReference type="InterPro" id="IPR036390">
    <property type="entry name" value="WH_DNA-bd_sf"/>
</dbReference>
<evidence type="ECO:0000256" key="2">
    <source>
        <dbReference type="ARBA" id="ARBA00023125"/>
    </source>
</evidence>
<dbReference type="InterPro" id="IPR019888">
    <property type="entry name" value="Tscrpt_reg_AsnC-like"/>
</dbReference>
<accession>A0A1C3XZI1</accession>
<dbReference type="GO" id="GO:0005829">
    <property type="term" value="C:cytosol"/>
    <property type="evidence" value="ECO:0007669"/>
    <property type="project" value="TreeGrafter"/>
</dbReference>
<dbReference type="PROSITE" id="PS00519">
    <property type="entry name" value="HTH_ASNC_1"/>
    <property type="match status" value="1"/>
</dbReference>
<proteinExistence type="predicted"/>
<protein>
    <submittedName>
        <fullName evidence="5">Transcriptional regulator, AsnC family</fullName>
    </submittedName>
</protein>
<dbReference type="PROSITE" id="PS50956">
    <property type="entry name" value="HTH_ASNC_2"/>
    <property type="match status" value="1"/>
</dbReference>
<keyword evidence="3" id="KW-0804">Transcription</keyword>
<dbReference type="Gene3D" id="3.30.70.920">
    <property type="match status" value="1"/>
</dbReference>